<evidence type="ECO:0000259" key="3">
    <source>
        <dbReference type="Pfam" id="PF12802"/>
    </source>
</evidence>
<dbReference type="Pfam" id="PF12802">
    <property type="entry name" value="MarR_2"/>
    <property type="match status" value="1"/>
</dbReference>
<dbReference type="KEGG" id="avc:NCTC10951_01621"/>
<dbReference type="Gene3D" id="3.30.420.40">
    <property type="match status" value="2"/>
</dbReference>
<feature type="region of interest" description="Disordered" evidence="2">
    <location>
        <begin position="1"/>
        <end position="27"/>
    </location>
</feature>
<organism evidence="4 5">
    <name type="scientific">Actinomyces viscosus</name>
    <dbReference type="NCBI Taxonomy" id="1656"/>
    <lineage>
        <taxon>Bacteria</taxon>
        <taxon>Bacillati</taxon>
        <taxon>Actinomycetota</taxon>
        <taxon>Actinomycetes</taxon>
        <taxon>Actinomycetales</taxon>
        <taxon>Actinomycetaceae</taxon>
        <taxon>Actinomyces</taxon>
    </lineage>
</organism>
<dbReference type="Proteomes" id="UP000268658">
    <property type="component" value="Chromosome"/>
</dbReference>
<dbReference type="GO" id="GO:0003700">
    <property type="term" value="F:DNA-binding transcription factor activity"/>
    <property type="evidence" value="ECO:0007669"/>
    <property type="project" value="InterPro"/>
</dbReference>
<dbReference type="PANTHER" id="PTHR18964:SF149">
    <property type="entry name" value="BIFUNCTIONAL UDP-N-ACETYLGLUCOSAMINE 2-EPIMERASE_N-ACETYLMANNOSAMINE KINASE"/>
    <property type="match status" value="1"/>
</dbReference>
<protein>
    <submittedName>
        <fullName evidence="4">Making large colonies protein</fullName>
    </submittedName>
</protein>
<dbReference type="SUPFAM" id="SSF46785">
    <property type="entry name" value="Winged helix' DNA-binding domain"/>
    <property type="match status" value="1"/>
</dbReference>
<dbReference type="InterPro" id="IPR000835">
    <property type="entry name" value="HTH_MarR-typ"/>
</dbReference>
<dbReference type="InterPro" id="IPR036390">
    <property type="entry name" value="WH_DNA-bd_sf"/>
</dbReference>
<reference evidence="4 5" key="1">
    <citation type="submission" date="2018-12" db="EMBL/GenBank/DDBJ databases">
        <authorList>
            <consortium name="Pathogen Informatics"/>
        </authorList>
    </citation>
    <scope>NUCLEOTIDE SEQUENCE [LARGE SCALE GENOMIC DNA]</scope>
    <source>
        <strain evidence="4 5">NCTC10951</strain>
    </source>
</reference>
<dbReference type="EMBL" id="LR134477">
    <property type="protein sequence ID" value="VEI16331.1"/>
    <property type="molecule type" value="Genomic_DNA"/>
</dbReference>
<sequence length="434" mass="46132">MPTAGWTPVDGPGPRGFLEGPGAQSPKAHADVRISNMSLILRHLQKSPALSRTRLARETGLSKATVSTLVAELCSRGLLIEEEPDLSGRVGRPSTGLRTAPRAAAGIGLEISGASLLLSITDLSGEVVLRSSELVGEAGHRPERMIERIGTMLARALDRLAQQGTKVPGIVLAQPGIIDYANDTVRYSSALGWHDVALADKVRSAVTRHMTSHQDVPLITLENDAKLAALATYERYAGAGVRNLLYLSGGDGIGAGIIADGHLLRGWLGLTGEVGHMPVEPEGLPCRCGRRGCWETRSGLQALTSAYPPDDEVRDETASLEQRIEILRRRFDAGDTGLAQRLALSQQALARALAILEDVLNPEVIVLSGYLAAFADVFIAPTTAALEARLLDERARARLEVSHLGKWASSHGAALVALESVLDNPCLVDLGHDA</sequence>
<dbReference type="Pfam" id="PF00480">
    <property type="entry name" value="ROK"/>
    <property type="match status" value="1"/>
</dbReference>
<dbReference type="Gene3D" id="1.10.10.10">
    <property type="entry name" value="Winged helix-like DNA-binding domain superfamily/Winged helix DNA-binding domain"/>
    <property type="match status" value="1"/>
</dbReference>
<dbReference type="RefSeq" id="WP_232022934.1">
    <property type="nucleotide sequence ID" value="NZ_JASPER010000012.1"/>
</dbReference>
<proteinExistence type="inferred from homology"/>
<name>A0A448PLE8_ACTVI</name>
<evidence type="ECO:0000256" key="1">
    <source>
        <dbReference type="ARBA" id="ARBA00006479"/>
    </source>
</evidence>
<dbReference type="InterPro" id="IPR000600">
    <property type="entry name" value="ROK"/>
</dbReference>
<evidence type="ECO:0000256" key="2">
    <source>
        <dbReference type="SAM" id="MobiDB-lite"/>
    </source>
</evidence>
<dbReference type="AlphaFoldDB" id="A0A448PLE8"/>
<gene>
    <name evidence="4" type="primary">mlc_2</name>
    <name evidence="4" type="ORF">NCTC10951_01621</name>
</gene>
<dbReference type="PANTHER" id="PTHR18964">
    <property type="entry name" value="ROK (REPRESSOR, ORF, KINASE) FAMILY"/>
    <property type="match status" value="1"/>
</dbReference>
<accession>A0A448PLE8</accession>
<feature type="domain" description="HTH marR-type" evidence="3">
    <location>
        <begin position="39"/>
        <end position="89"/>
    </location>
</feature>
<dbReference type="InterPro" id="IPR036388">
    <property type="entry name" value="WH-like_DNA-bd_sf"/>
</dbReference>
<dbReference type="SUPFAM" id="SSF53067">
    <property type="entry name" value="Actin-like ATPase domain"/>
    <property type="match status" value="2"/>
</dbReference>
<evidence type="ECO:0000313" key="5">
    <source>
        <dbReference type="Proteomes" id="UP000268658"/>
    </source>
</evidence>
<dbReference type="InterPro" id="IPR043129">
    <property type="entry name" value="ATPase_NBD"/>
</dbReference>
<comment type="similarity">
    <text evidence="1">Belongs to the ROK (NagC/XylR) family.</text>
</comment>
<evidence type="ECO:0000313" key="4">
    <source>
        <dbReference type="EMBL" id="VEI16331.1"/>
    </source>
</evidence>